<feature type="domain" description="VOC" evidence="1">
    <location>
        <begin position="5"/>
        <end position="129"/>
    </location>
</feature>
<organism evidence="2 3">
    <name type="scientific">Halocatena marina</name>
    <dbReference type="NCBI Taxonomy" id="2934937"/>
    <lineage>
        <taxon>Archaea</taxon>
        <taxon>Methanobacteriati</taxon>
        <taxon>Methanobacteriota</taxon>
        <taxon>Stenosarchaea group</taxon>
        <taxon>Halobacteria</taxon>
        <taxon>Halobacteriales</taxon>
        <taxon>Natronomonadaceae</taxon>
        <taxon>Halocatena</taxon>
    </lineage>
</organism>
<dbReference type="PROSITE" id="PS51819">
    <property type="entry name" value="VOC"/>
    <property type="match status" value="1"/>
</dbReference>
<evidence type="ECO:0000313" key="3">
    <source>
        <dbReference type="Proteomes" id="UP001596417"/>
    </source>
</evidence>
<dbReference type="AlphaFoldDB" id="A0ABD5YIE3"/>
<dbReference type="GeneID" id="76198685"/>
<evidence type="ECO:0000259" key="1">
    <source>
        <dbReference type="PROSITE" id="PS51819"/>
    </source>
</evidence>
<dbReference type="EMBL" id="JBHTAX010000001">
    <property type="protein sequence ID" value="MFC7189119.1"/>
    <property type="molecule type" value="Genomic_DNA"/>
</dbReference>
<protein>
    <submittedName>
        <fullName evidence="2">VOC family protein</fullName>
    </submittedName>
</protein>
<dbReference type="InterPro" id="IPR029068">
    <property type="entry name" value="Glyas_Bleomycin-R_OHBP_Dase"/>
</dbReference>
<evidence type="ECO:0000313" key="2">
    <source>
        <dbReference type="EMBL" id="MFC7189119.1"/>
    </source>
</evidence>
<dbReference type="Pfam" id="PF00903">
    <property type="entry name" value="Glyoxalase"/>
    <property type="match status" value="1"/>
</dbReference>
<name>A0ABD5YIE3_9EURY</name>
<accession>A0ABD5YIE3</accession>
<dbReference type="InterPro" id="IPR004360">
    <property type="entry name" value="Glyas_Fos-R_dOase_dom"/>
</dbReference>
<dbReference type="RefSeq" id="WP_248904991.1">
    <property type="nucleotide sequence ID" value="NZ_CP109979.1"/>
</dbReference>
<keyword evidence="3" id="KW-1185">Reference proteome</keyword>
<dbReference type="Gene3D" id="3.10.180.10">
    <property type="entry name" value="2,3-Dihydroxybiphenyl 1,2-Dioxygenase, domain 1"/>
    <property type="match status" value="1"/>
</dbReference>
<gene>
    <name evidence="2" type="ORF">ACFQL7_04160</name>
</gene>
<dbReference type="InterPro" id="IPR037523">
    <property type="entry name" value="VOC_core"/>
</dbReference>
<reference evidence="2 3" key="1">
    <citation type="journal article" date="2019" name="Int. J. Syst. Evol. Microbiol.">
        <title>The Global Catalogue of Microorganisms (GCM) 10K type strain sequencing project: providing services to taxonomists for standard genome sequencing and annotation.</title>
        <authorList>
            <consortium name="The Broad Institute Genomics Platform"/>
            <consortium name="The Broad Institute Genome Sequencing Center for Infectious Disease"/>
            <person name="Wu L."/>
            <person name="Ma J."/>
        </authorList>
    </citation>
    <scope>NUCLEOTIDE SEQUENCE [LARGE SCALE GENOMIC DNA]</scope>
    <source>
        <strain evidence="2 3">RDMS1</strain>
    </source>
</reference>
<dbReference type="CDD" id="cd06587">
    <property type="entry name" value="VOC"/>
    <property type="match status" value="1"/>
</dbReference>
<comment type="caution">
    <text evidence="2">The sequence shown here is derived from an EMBL/GenBank/DDBJ whole genome shotgun (WGS) entry which is preliminary data.</text>
</comment>
<dbReference type="SUPFAM" id="SSF54593">
    <property type="entry name" value="Glyoxalase/Bleomycin resistance protein/Dihydroxybiphenyl dioxygenase"/>
    <property type="match status" value="1"/>
</dbReference>
<proteinExistence type="predicted"/>
<dbReference type="Proteomes" id="UP001596417">
    <property type="component" value="Unassembled WGS sequence"/>
</dbReference>
<sequence length="130" mass="14736">MNVQAIDHVNLRIPEDRIDDAIEFYSVILGFEMENRVLFESGEKSFFSFRLTDTSVVHVRPVDNFKQPNGHSYDHVALLVSESVKDVKRQLINAGVEIERELEPLGATGVAPAVYVKDPFGYLIEIKETN</sequence>